<accession>A0A915IWS8</accession>
<protein>
    <submittedName>
        <fullName evidence="2">Uncharacterized protein</fullName>
    </submittedName>
</protein>
<evidence type="ECO:0000313" key="2">
    <source>
        <dbReference type="WBParaSite" id="nRc.2.0.1.t18539-RA"/>
    </source>
</evidence>
<sequence>MSVFIKNAAAKNRRLLKKFTVDPSSVPTMDASCAPLLFSPVFKRRKFMEPQAAVAGADPQSDTISVCTSSDHDAESDKMSMVSETDSGVVCSASRPNSFILGYSASKLQQQHARMGVGAGQSPLCLQCPQCRQVCHFDESGAHGAPRNKALANVVLRSEKPRIFVDDNRRGRQQSATAADSYNLIGDNRRFHF</sequence>
<organism evidence="1 2">
    <name type="scientific">Romanomermis culicivorax</name>
    <name type="common">Nematode worm</name>
    <dbReference type="NCBI Taxonomy" id="13658"/>
    <lineage>
        <taxon>Eukaryota</taxon>
        <taxon>Metazoa</taxon>
        <taxon>Ecdysozoa</taxon>
        <taxon>Nematoda</taxon>
        <taxon>Enoplea</taxon>
        <taxon>Dorylaimia</taxon>
        <taxon>Mermithida</taxon>
        <taxon>Mermithoidea</taxon>
        <taxon>Mermithidae</taxon>
        <taxon>Romanomermis</taxon>
    </lineage>
</organism>
<keyword evidence="1" id="KW-1185">Reference proteome</keyword>
<reference evidence="2" key="1">
    <citation type="submission" date="2022-11" db="UniProtKB">
        <authorList>
            <consortium name="WormBaseParasite"/>
        </authorList>
    </citation>
    <scope>IDENTIFICATION</scope>
</reference>
<dbReference type="Proteomes" id="UP000887565">
    <property type="component" value="Unplaced"/>
</dbReference>
<name>A0A915IWS8_ROMCU</name>
<dbReference type="AlphaFoldDB" id="A0A915IWS8"/>
<proteinExistence type="predicted"/>
<dbReference type="WBParaSite" id="nRc.2.0.1.t18539-RA">
    <property type="protein sequence ID" value="nRc.2.0.1.t18539-RA"/>
    <property type="gene ID" value="nRc.2.0.1.g18539"/>
</dbReference>
<evidence type="ECO:0000313" key="1">
    <source>
        <dbReference type="Proteomes" id="UP000887565"/>
    </source>
</evidence>